<accession>A0ABY7ENN5</accession>
<sequence>MSRSLCQFVRLPGGSCPKRNTCLQNSAMSERIYSRDNFRNTLRTKTIIQSAVYQSDRVGLTSLAASSSPLDTFSDRLGLTSLAVVVVGHFQRLEGADNDWWGLTSLAAGFSLLDTFSDRFGLTSLAARVARHFQQLIWADKSSGWF</sequence>
<keyword evidence="2" id="KW-1185">Reference proteome</keyword>
<name>A0ABY7ENN5_MYAAR</name>
<proteinExistence type="predicted"/>
<evidence type="ECO:0000313" key="2">
    <source>
        <dbReference type="Proteomes" id="UP001164746"/>
    </source>
</evidence>
<dbReference type="EMBL" id="CP111018">
    <property type="protein sequence ID" value="WAR10694.1"/>
    <property type="molecule type" value="Genomic_DNA"/>
</dbReference>
<gene>
    <name evidence="1" type="ORF">MAR_035770</name>
</gene>
<protein>
    <submittedName>
        <fullName evidence="1">Uncharacterized protein</fullName>
    </submittedName>
</protein>
<reference evidence="1" key="1">
    <citation type="submission" date="2022-11" db="EMBL/GenBank/DDBJ databases">
        <title>Centuries of genome instability and evolution in soft-shell clam transmissible cancer (bioRxiv).</title>
        <authorList>
            <person name="Hart S.F.M."/>
            <person name="Yonemitsu M.A."/>
            <person name="Giersch R.M."/>
            <person name="Beal B.F."/>
            <person name="Arriagada G."/>
            <person name="Davis B.W."/>
            <person name="Ostrander E.A."/>
            <person name="Goff S.P."/>
            <person name="Metzger M.J."/>
        </authorList>
    </citation>
    <scope>NUCLEOTIDE SEQUENCE</scope>
    <source>
        <strain evidence="1">MELC-2E11</strain>
        <tissue evidence="1">Siphon/mantle</tissue>
    </source>
</reference>
<dbReference type="Proteomes" id="UP001164746">
    <property type="component" value="Chromosome 7"/>
</dbReference>
<evidence type="ECO:0000313" key="1">
    <source>
        <dbReference type="EMBL" id="WAR10694.1"/>
    </source>
</evidence>
<organism evidence="1 2">
    <name type="scientific">Mya arenaria</name>
    <name type="common">Soft-shell clam</name>
    <dbReference type="NCBI Taxonomy" id="6604"/>
    <lineage>
        <taxon>Eukaryota</taxon>
        <taxon>Metazoa</taxon>
        <taxon>Spiralia</taxon>
        <taxon>Lophotrochozoa</taxon>
        <taxon>Mollusca</taxon>
        <taxon>Bivalvia</taxon>
        <taxon>Autobranchia</taxon>
        <taxon>Heteroconchia</taxon>
        <taxon>Euheterodonta</taxon>
        <taxon>Imparidentia</taxon>
        <taxon>Neoheterodontei</taxon>
        <taxon>Myida</taxon>
        <taxon>Myoidea</taxon>
        <taxon>Myidae</taxon>
        <taxon>Mya</taxon>
    </lineage>
</organism>